<evidence type="ECO:0000259" key="4">
    <source>
        <dbReference type="Pfam" id="PF07687"/>
    </source>
</evidence>
<name>A0A644ZY97_9ZZZZ</name>
<dbReference type="Pfam" id="PF01546">
    <property type="entry name" value="Peptidase_M20"/>
    <property type="match status" value="1"/>
</dbReference>
<dbReference type="FunFam" id="3.30.70.360:FF:000016">
    <property type="entry name" value="Peptidase family M20/M25/M40"/>
    <property type="match status" value="1"/>
</dbReference>
<feature type="domain" description="Peptidase M20 dimerisation" evidence="4">
    <location>
        <begin position="192"/>
        <end position="351"/>
    </location>
</feature>
<evidence type="ECO:0000256" key="3">
    <source>
        <dbReference type="ARBA" id="ARBA00022801"/>
    </source>
</evidence>
<dbReference type="NCBIfam" id="NF006579">
    <property type="entry name" value="PRK09104.1"/>
    <property type="match status" value="1"/>
</dbReference>
<dbReference type="EMBL" id="VSSQ01011078">
    <property type="protein sequence ID" value="MPM45939.1"/>
    <property type="molecule type" value="Genomic_DNA"/>
</dbReference>
<gene>
    <name evidence="5" type="primary">dapE_29</name>
    <name evidence="5" type="ORF">SDC9_92631</name>
</gene>
<keyword evidence="2" id="KW-0479">Metal-binding</keyword>
<comment type="caution">
    <text evidence="5">The sequence shown here is derived from an EMBL/GenBank/DDBJ whole genome shotgun (WGS) entry which is preliminary data.</text>
</comment>
<proteinExistence type="predicted"/>
<dbReference type="AlphaFoldDB" id="A0A644ZY97"/>
<dbReference type="PANTHER" id="PTHR43270">
    <property type="entry name" value="BETA-ALA-HIS DIPEPTIDASE"/>
    <property type="match status" value="1"/>
</dbReference>
<sequence length="457" mass="50922">MQEINNYVETHKQRFLDELFELIRIPSISSLPEHKPDMYRAAEKWKEILLAAGADKAEVYETDGNPVTYGEKIIDPKAPTVMVYAHMDVMPVDPVGLWKTDPFEPVVKEGKIWARGADDDKGQGFMHAKAFEYLVKSEKLKCNVKFLIEGEEEVGSPSLPKFCKKHKKMLQADVILVSDTSMIAPDVPSITTGLRGLAYWQVEVTGPDKDLHSGLFGGAVANPINVLAKMIAQVTDDNGRILIPGFYDDVVEVSRKERNMMAKAPFSLEEYKKSLDVKEVFGEKGYTTNERTGIRPTFDVCGIWGGYTGEGAKTVLPSRAYAKISTRLVPNQDHNKIAKLFVKFFESIAPKSVKVKVEYLHGGPSYVCPIDLPAYKAAAKAYTEVYGKTPIPVRSGGSIPIIATFEEILGIKSVLMGFGLGSDAIHSPNENYPLEQFYNGIRTIPLFYRYFAEEMGR</sequence>
<reference evidence="5" key="1">
    <citation type="submission" date="2019-08" db="EMBL/GenBank/DDBJ databases">
        <authorList>
            <person name="Kucharzyk K."/>
            <person name="Murdoch R.W."/>
            <person name="Higgins S."/>
            <person name="Loffler F."/>
        </authorList>
    </citation>
    <scope>NUCLEOTIDE SEQUENCE</scope>
</reference>
<protein>
    <submittedName>
        <fullName evidence="5">Succinyl-diaminopimelate desuccinylase</fullName>
        <ecNumber evidence="5">3.5.1.18</ecNumber>
    </submittedName>
</protein>
<evidence type="ECO:0000313" key="5">
    <source>
        <dbReference type="EMBL" id="MPM45939.1"/>
    </source>
</evidence>
<dbReference type="Gene3D" id="3.30.70.360">
    <property type="match status" value="1"/>
</dbReference>
<dbReference type="InterPro" id="IPR002933">
    <property type="entry name" value="Peptidase_M20"/>
</dbReference>
<keyword evidence="1" id="KW-0645">Protease</keyword>
<dbReference type="InterPro" id="IPR051458">
    <property type="entry name" value="Cyt/Met_Dipeptidase"/>
</dbReference>
<dbReference type="Pfam" id="PF07687">
    <property type="entry name" value="M20_dimer"/>
    <property type="match status" value="1"/>
</dbReference>
<accession>A0A644ZY97</accession>
<dbReference type="InterPro" id="IPR011650">
    <property type="entry name" value="Peptidase_M20_dimer"/>
</dbReference>
<dbReference type="EC" id="3.5.1.18" evidence="5"/>
<evidence type="ECO:0000256" key="2">
    <source>
        <dbReference type="ARBA" id="ARBA00022723"/>
    </source>
</evidence>
<dbReference type="SUPFAM" id="SSF53187">
    <property type="entry name" value="Zn-dependent exopeptidases"/>
    <property type="match status" value="1"/>
</dbReference>
<dbReference type="GO" id="GO:0008233">
    <property type="term" value="F:peptidase activity"/>
    <property type="evidence" value="ECO:0007669"/>
    <property type="project" value="UniProtKB-KW"/>
</dbReference>
<dbReference type="NCBIfam" id="NF005914">
    <property type="entry name" value="PRK07907.1"/>
    <property type="match status" value="1"/>
</dbReference>
<keyword evidence="3 5" id="KW-0378">Hydrolase</keyword>
<dbReference type="GO" id="GO:0009014">
    <property type="term" value="F:succinyl-diaminopimelate desuccinylase activity"/>
    <property type="evidence" value="ECO:0007669"/>
    <property type="project" value="UniProtKB-EC"/>
</dbReference>
<dbReference type="GO" id="GO:0006508">
    <property type="term" value="P:proteolysis"/>
    <property type="evidence" value="ECO:0007669"/>
    <property type="project" value="UniProtKB-KW"/>
</dbReference>
<dbReference type="NCBIfam" id="NF006053">
    <property type="entry name" value="PRK08201.1"/>
    <property type="match status" value="1"/>
</dbReference>
<dbReference type="PANTHER" id="PTHR43270:SF12">
    <property type="entry name" value="SUCCINYL-DIAMINOPIMELATE DESUCCINYLASE"/>
    <property type="match status" value="1"/>
</dbReference>
<dbReference type="GO" id="GO:0046872">
    <property type="term" value="F:metal ion binding"/>
    <property type="evidence" value="ECO:0007669"/>
    <property type="project" value="UniProtKB-KW"/>
</dbReference>
<dbReference type="CDD" id="cd05680">
    <property type="entry name" value="M20_dipept_like"/>
    <property type="match status" value="1"/>
</dbReference>
<evidence type="ECO:0000256" key="1">
    <source>
        <dbReference type="ARBA" id="ARBA00022670"/>
    </source>
</evidence>
<organism evidence="5">
    <name type="scientific">bioreactor metagenome</name>
    <dbReference type="NCBI Taxonomy" id="1076179"/>
    <lineage>
        <taxon>unclassified sequences</taxon>
        <taxon>metagenomes</taxon>
        <taxon>ecological metagenomes</taxon>
    </lineage>
</organism>
<dbReference type="Gene3D" id="3.40.630.10">
    <property type="entry name" value="Zn peptidases"/>
    <property type="match status" value="1"/>
</dbReference>